<protein>
    <submittedName>
        <fullName evidence="2">Glycosyl hydrolase</fullName>
    </submittedName>
</protein>
<evidence type="ECO:0000313" key="2">
    <source>
        <dbReference type="EMBL" id="GGL65335.1"/>
    </source>
</evidence>
<accession>A0A917S999</accession>
<dbReference type="RefSeq" id="WP_188895639.1">
    <property type="nucleotide sequence ID" value="NZ_BMMZ01000005.1"/>
</dbReference>
<evidence type="ECO:0000259" key="1">
    <source>
        <dbReference type="Pfam" id="PF25852"/>
    </source>
</evidence>
<name>A0A917S999_9ACTN</name>
<reference evidence="2" key="2">
    <citation type="submission" date="2020-09" db="EMBL/GenBank/DDBJ databases">
        <authorList>
            <person name="Sun Q."/>
            <person name="Zhou Y."/>
        </authorList>
    </citation>
    <scope>NUCLEOTIDE SEQUENCE</scope>
    <source>
        <strain evidence="2">CGMCC 4.7306</strain>
    </source>
</reference>
<gene>
    <name evidence="2" type="ORF">GCM10011575_24620</name>
</gene>
<reference evidence="2" key="1">
    <citation type="journal article" date="2014" name="Int. J. Syst. Evol. Microbiol.">
        <title>Complete genome sequence of Corynebacterium casei LMG S-19264T (=DSM 44701T), isolated from a smear-ripened cheese.</title>
        <authorList>
            <consortium name="US DOE Joint Genome Institute (JGI-PGF)"/>
            <person name="Walter F."/>
            <person name="Albersmeier A."/>
            <person name="Kalinowski J."/>
            <person name="Ruckert C."/>
        </authorList>
    </citation>
    <scope>NUCLEOTIDE SEQUENCE</scope>
    <source>
        <strain evidence="2">CGMCC 4.7306</strain>
    </source>
</reference>
<feature type="domain" description="DUF6242" evidence="1">
    <location>
        <begin position="168"/>
        <end position="356"/>
    </location>
</feature>
<dbReference type="GO" id="GO:0016787">
    <property type="term" value="F:hydrolase activity"/>
    <property type="evidence" value="ECO:0007669"/>
    <property type="project" value="UniProtKB-KW"/>
</dbReference>
<dbReference type="Proteomes" id="UP000613840">
    <property type="component" value="Unassembled WGS sequence"/>
</dbReference>
<proteinExistence type="predicted"/>
<dbReference type="Pfam" id="PF25852">
    <property type="entry name" value="DUF6242_C"/>
    <property type="match status" value="1"/>
</dbReference>
<dbReference type="InterPro" id="IPR015943">
    <property type="entry name" value="WD40/YVTN_repeat-like_dom_sf"/>
</dbReference>
<dbReference type="InterPro" id="IPR058667">
    <property type="entry name" value="DUF6242_C"/>
</dbReference>
<evidence type="ECO:0000313" key="3">
    <source>
        <dbReference type="Proteomes" id="UP000613840"/>
    </source>
</evidence>
<dbReference type="Gene3D" id="2.130.10.10">
    <property type="entry name" value="YVTN repeat-like/Quinoprotein amine dehydrogenase"/>
    <property type="match status" value="1"/>
</dbReference>
<dbReference type="PANTHER" id="PTHR43739:SF5">
    <property type="entry name" value="EXO-ALPHA-SIALIDASE"/>
    <property type="match status" value="1"/>
</dbReference>
<dbReference type="CDD" id="cd15482">
    <property type="entry name" value="Sialidase_non-viral"/>
    <property type="match status" value="1"/>
</dbReference>
<dbReference type="GO" id="GO:0010411">
    <property type="term" value="P:xyloglucan metabolic process"/>
    <property type="evidence" value="ECO:0007669"/>
    <property type="project" value="TreeGrafter"/>
</dbReference>
<dbReference type="EMBL" id="BMMZ01000005">
    <property type="protein sequence ID" value="GGL65335.1"/>
    <property type="molecule type" value="Genomic_DNA"/>
</dbReference>
<keyword evidence="3" id="KW-1185">Reference proteome</keyword>
<dbReference type="AlphaFoldDB" id="A0A917S999"/>
<dbReference type="InterPro" id="IPR052025">
    <property type="entry name" value="Xyloglucanase_GH74"/>
</dbReference>
<dbReference type="PANTHER" id="PTHR43739">
    <property type="entry name" value="XYLOGLUCANASE (EUROFUNG)"/>
    <property type="match status" value="1"/>
</dbReference>
<comment type="caution">
    <text evidence="2">The sequence shown here is derived from an EMBL/GenBank/DDBJ whole genome shotgun (WGS) entry which is preliminary data.</text>
</comment>
<organism evidence="2 3">
    <name type="scientific">Microlunatus endophyticus</name>
    <dbReference type="NCBI Taxonomy" id="1716077"/>
    <lineage>
        <taxon>Bacteria</taxon>
        <taxon>Bacillati</taxon>
        <taxon>Actinomycetota</taxon>
        <taxon>Actinomycetes</taxon>
        <taxon>Propionibacteriales</taxon>
        <taxon>Propionibacteriaceae</taxon>
        <taxon>Microlunatus</taxon>
    </lineage>
</organism>
<sequence length="359" mass="39387">MGEAVLLVGTRKGLWIGRSDEDRRTWTFDSPYFLMQSVYGVGIDARGGTPRLFAGGTSEHWGPGVYRSDDLGRTWTETQGAAVRFSPDIGSSVERVWQIQPAEPDVIFAGTQPSALFKSTDRGESFSLVRPLWDHPHRPTWDAGYGGQAIHTIIPDPTDAQRLTVAMSTGGVYRTADDGASWSPANVGIKAYFLPDPWPEYGQCVHKIAMHPSDPRRMYAQNHHGVYRSDDGGDNWTSIADGLPSDFGFPIVVHPRDPDTIFVFPLVADGLRIPPEGQAKVWRSRDAGTTWTGLDDGLPADFYTAVMRDAFVADDGGQTGLYFGARDGTVYASLDDGEHWEQIAAHLPDVYSIRATVLA</sequence>
<dbReference type="SUPFAM" id="SSF110296">
    <property type="entry name" value="Oligoxyloglucan reducing end-specific cellobiohydrolase"/>
    <property type="match status" value="1"/>
</dbReference>
<keyword evidence="2" id="KW-0378">Hydrolase</keyword>